<dbReference type="InterPro" id="IPR052524">
    <property type="entry name" value="MFS_Cyanate_Porter"/>
</dbReference>
<evidence type="ECO:0000256" key="3">
    <source>
        <dbReference type="ARBA" id="ARBA00023136"/>
    </source>
</evidence>
<evidence type="ECO:0000256" key="4">
    <source>
        <dbReference type="SAM" id="Phobius"/>
    </source>
</evidence>
<dbReference type="Gene3D" id="1.20.1250.20">
    <property type="entry name" value="MFS general substrate transporter like domains"/>
    <property type="match status" value="1"/>
</dbReference>
<dbReference type="Proteomes" id="UP000216020">
    <property type="component" value="Unassembled WGS sequence"/>
</dbReference>
<dbReference type="AlphaFoldDB" id="A0A261SA93"/>
<dbReference type="EMBL" id="NEVM01000002">
    <property type="protein sequence ID" value="OZI34328.1"/>
    <property type="molecule type" value="Genomic_DNA"/>
</dbReference>
<dbReference type="PANTHER" id="PTHR23523:SF2">
    <property type="entry name" value="2-NITROIMIDAZOLE TRANSPORTER"/>
    <property type="match status" value="1"/>
</dbReference>
<dbReference type="InterPro" id="IPR036259">
    <property type="entry name" value="MFS_trans_sf"/>
</dbReference>
<dbReference type="OrthoDB" id="5317164at2"/>
<evidence type="ECO:0000256" key="1">
    <source>
        <dbReference type="ARBA" id="ARBA00022692"/>
    </source>
</evidence>
<feature type="transmembrane region" description="Helical" evidence="4">
    <location>
        <begin position="251"/>
        <end position="271"/>
    </location>
</feature>
<sequence length="404" mass="40875">MTTPDTSHRSLARPALLIAGLLLIASNLRAPVTGLAPILGVLQAHYALSPAQAGMLTTLPLLAFGFVSPFAALLAREYGLERTLFGAMWLVAGGLLVRSAGPLWCLYLGTAISGSGIAMGNVLLPSLVKRDFPARVPAVMGACALTMGGIAALVSAGVVPLAAAWGWQGALLAVIVFPLAAVAAWTSQLGAHTGPARGTAAPPHGGPVWHSALAWQVTLFMGINSLLYYVLISWLPAILADAGYTPAEAGAVHGGMQFASAVPGIVLAPLVGRMKDQTRVAAAMALMMGVGLLGLLFVPAGATVWALLYGFGSGGGILLALIFMGLRASNARQAAALSGMAQCVGYTLAACGPALTGKLHDLAGGWTVPLAIGVVLSLAMAAFGALAGRARQIGDVPAGEKRLA</sequence>
<name>A0A261SA93_9BORD</name>
<organism evidence="5 6">
    <name type="scientific">Bordetella genomosp. 10</name>
    <dbReference type="NCBI Taxonomy" id="1416804"/>
    <lineage>
        <taxon>Bacteria</taxon>
        <taxon>Pseudomonadati</taxon>
        <taxon>Pseudomonadota</taxon>
        <taxon>Betaproteobacteria</taxon>
        <taxon>Burkholderiales</taxon>
        <taxon>Alcaligenaceae</taxon>
        <taxon>Bordetella</taxon>
    </lineage>
</organism>
<dbReference type="Pfam" id="PF07690">
    <property type="entry name" value="MFS_1"/>
    <property type="match status" value="1"/>
</dbReference>
<feature type="transmembrane region" description="Helical" evidence="4">
    <location>
        <begin position="136"/>
        <end position="159"/>
    </location>
</feature>
<feature type="transmembrane region" description="Helical" evidence="4">
    <location>
        <begin position="53"/>
        <end position="75"/>
    </location>
</feature>
<dbReference type="InterPro" id="IPR011701">
    <property type="entry name" value="MFS"/>
</dbReference>
<feature type="transmembrane region" description="Helical" evidence="4">
    <location>
        <begin position="367"/>
        <end position="387"/>
    </location>
</feature>
<dbReference type="PANTHER" id="PTHR23523">
    <property type="match status" value="1"/>
</dbReference>
<evidence type="ECO:0000313" key="6">
    <source>
        <dbReference type="Proteomes" id="UP000216020"/>
    </source>
</evidence>
<feature type="transmembrane region" description="Helical" evidence="4">
    <location>
        <begin position="280"/>
        <end position="298"/>
    </location>
</feature>
<feature type="transmembrane region" description="Helical" evidence="4">
    <location>
        <begin position="106"/>
        <end position="124"/>
    </location>
</feature>
<dbReference type="RefSeq" id="WP_094853326.1">
    <property type="nucleotide sequence ID" value="NZ_NEVM01000002.1"/>
</dbReference>
<feature type="transmembrane region" description="Helical" evidence="4">
    <location>
        <begin position="165"/>
        <end position="187"/>
    </location>
</feature>
<evidence type="ECO:0000313" key="5">
    <source>
        <dbReference type="EMBL" id="OZI34328.1"/>
    </source>
</evidence>
<feature type="transmembrane region" description="Helical" evidence="4">
    <location>
        <begin position="208"/>
        <end position="231"/>
    </location>
</feature>
<keyword evidence="1 4" id="KW-0812">Transmembrane</keyword>
<feature type="transmembrane region" description="Helical" evidence="4">
    <location>
        <begin position="304"/>
        <end position="323"/>
    </location>
</feature>
<dbReference type="GO" id="GO:0022857">
    <property type="term" value="F:transmembrane transporter activity"/>
    <property type="evidence" value="ECO:0007669"/>
    <property type="project" value="InterPro"/>
</dbReference>
<keyword evidence="2 4" id="KW-1133">Transmembrane helix</keyword>
<gene>
    <name evidence="5" type="ORF">CAL29_12410</name>
</gene>
<comment type="caution">
    <text evidence="5">The sequence shown here is derived from an EMBL/GenBank/DDBJ whole genome shotgun (WGS) entry which is preliminary data.</text>
</comment>
<accession>A0A261SA93</accession>
<evidence type="ECO:0000256" key="2">
    <source>
        <dbReference type="ARBA" id="ARBA00022989"/>
    </source>
</evidence>
<protein>
    <submittedName>
        <fullName evidence="5">MFS transporter</fullName>
    </submittedName>
</protein>
<proteinExistence type="predicted"/>
<keyword evidence="6" id="KW-1185">Reference proteome</keyword>
<feature type="transmembrane region" description="Helical" evidence="4">
    <location>
        <begin position="82"/>
        <end position="100"/>
    </location>
</feature>
<reference evidence="6" key="1">
    <citation type="submission" date="2017-05" db="EMBL/GenBank/DDBJ databases">
        <title>Complete and WGS of Bordetella genogroups.</title>
        <authorList>
            <person name="Spilker T."/>
            <person name="Lipuma J."/>
        </authorList>
    </citation>
    <scope>NUCLEOTIDE SEQUENCE [LARGE SCALE GENOMIC DNA]</scope>
    <source>
        <strain evidence="6">AU16122</strain>
    </source>
</reference>
<dbReference type="SUPFAM" id="SSF103473">
    <property type="entry name" value="MFS general substrate transporter"/>
    <property type="match status" value="1"/>
</dbReference>
<keyword evidence="3 4" id="KW-0472">Membrane</keyword>
<feature type="transmembrane region" description="Helical" evidence="4">
    <location>
        <begin position="335"/>
        <end position="355"/>
    </location>
</feature>